<dbReference type="Proteomes" id="UP000051221">
    <property type="component" value="Unassembled WGS sequence"/>
</dbReference>
<protein>
    <submittedName>
        <fullName evidence="1">Uncharacterized protein</fullName>
    </submittedName>
</protein>
<evidence type="ECO:0000313" key="2">
    <source>
        <dbReference type="Proteomes" id="UP000051221"/>
    </source>
</evidence>
<evidence type="ECO:0000313" key="1">
    <source>
        <dbReference type="EMBL" id="KQH86754.1"/>
    </source>
</evidence>
<comment type="caution">
    <text evidence="1">The sequence shown here is derived from an EMBL/GenBank/DDBJ whole genome shotgun (WGS) entry which is preliminary data.</text>
</comment>
<keyword evidence="2" id="KW-1185">Reference proteome</keyword>
<organism evidence="1 2">
    <name type="scientific">Vibrio furnissii</name>
    <dbReference type="NCBI Taxonomy" id="29494"/>
    <lineage>
        <taxon>Bacteria</taxon>
        <taxon>Pseudomonadati</taxon>
        <taxon>Pseudomonadota</taxon>
        <taxon>Gammaproteobacteria</taxon>
        <taxon>Vibrionales</taxon>
        <taxon>Vibrionaceae</taxon>
        <taxon>Vibrio</taxon>
    </lineage>
</organism>
<proteinExistence type="predicted"/>
<dbReference type="EMBL" id="LKHS01000005">
    <property type="protein sequence ID" value="KQH86754.1"/>
    <property type="molecule type" value="Genomic_DNA"/>
</dbReference>
<dbReference type="InParanoid" id="A0A0Q2MGB6"/>
<name>A0A0Q2MGB6_VIBFU</name>
<accession>A0A0Q2MGB6</accession>
<sequence>MKMIFEMQYRRTEKFIYKRDEICSIFKSDDIEQIIAKHDYIVSIDFERFVYLRSTLPPDFFDKLALSLREDELCYISFEDALSRWSVISQIPMILILGTTGESGFYKTRFGSIEFVHVPHSREVIRSNTTEPYYAIRLAKKPFAFEDLKRIDRNMHLIDYEELYCDD</sequence>
<reference evidence="1 2" key="1">
    <citation type="submission" date="2015-08" db="EMBL/GenBank/DDBJ databases">
        <title>Antibacterial properties of a collection of Vibrionaceae strains.</title>
        <authorList>
            <person name="Giubergia S."/>
        </authorList>
    </citation>
    <scope>NUCLEOTIDE SEQUENCE [LARGE SCALE GENOMIC DNA]</scope>
    <source>
        <strain evidence="1 2">S0821</strain>
    </source>
</reference>
<dbReference type="AlphaFoldDB" id="A0A0Q2MGB6"/>
<gene>
    <name evidence="1" type="ORF">AMR76_06595</name>
</gene>